<dbReference type="OrthoDB" id="1055148at2759"/>
<dbReference type="Gene3D" id="1.10.630.10">
    <property type="entry name" value="Cytochrome P450"/>
    <property type="match status" value="1"/>
</dbReference>
<dbReference type="InterPro" id="IPR001128">
    <property type="entry name" value="Cyt_P450"/>
</dbReference>
<accession>A0A9D5HA67</accession>
<dbReference type="InterPro" id="IPR002401">
    <property type="entry name" value="Cyt_P450_E_grp-I"/>
</dbReference>
<comment type="cofactor">
    <cofactor evidence="10">
        <name>heme</name>
        <dbReference type="ChEBI" id="CHEBI:30413"/>
    </cofactor>
</comment>
<dbReference type="GO" id="GO:0020037">
    <property type="term" value="F:heme binding"/>
    <property type="evidence" value="ECO:0007669"/>
    <property type="project" value="InterPro"/>
</dbReference>
<reference evidence="12" key="1">
    <citation type="submission" date="2021-03" db="EMBL/GenBank/DDBJ databases">
        <authorList>
            <person name="Li Z."/>
            <person name="Yang C."/>
        </authorList>
    </citation>
    <scope>NUCLEOTIDE SEQUENCE</scope>
    <source>
        <strain evidence="12">Dzin_1.0</strain>
        <tissue evidence="12">Leaf</tissue>
    </source>
</reference>
<evidence type="ECO:0000256" key="9">
    <source>
        <dbReference type="ARBA" id="ARBA00023136"/>
    </source>
</evidence>
<evidence type="ECO:0000256" key="5">
    <source>
        <dbReference type="ARBA" id="ARBA00022989"/>
    </source>
</evidence>
<dbReference type="InterPro" id="IPR017972">
    <property type="entry name" value="Cyt_P450_CS"/>
</dbReference>
<keyword evidence="6 11" id="KW-0560">Oxidoreductase</keyword>
<evidence type="ECO:0000256" key="10">
    <source>
        <dbReference type="PIRSR" id="PIRSR602401-1"/>
    </source>
</evidence>
<organism evidence="12 13">
    <name type="scientific">Dioscorea zingiberensis</name>
    <dbReference type="NCBI Taxonomy" id="325984"/>
    <lineage>
        <taxon>Eukaryota</taxon>
        <taxon>Viridiplantae</taxon>
        <taxon>Streptophyta</taxon>
        <taxon>Embryophyta</taxon>
        <taxon>Tracheophyta</taxon>
        <taxon>Spermatophyta</taxon>
        <taxon>Magnoliopsida</taxon>
        <taxon>Liliopsida</taxon>
        <taxon>Dioscoreales</taxon>
        <taxon>Dioscoreaceae</taxon>
        <taxon>Dioscorea</taxon>
    </lineage>
</organism>
<keyword evidence="3" id="KW-0812">Transmembrane</keyword>
<keyword evidence="5" id="KW-1133">Transmembrane helix</keyword>
<protein>
    <recommendedName>
        <fullName evidence="14">Cytochrome P450</fullName>
    </recommendedName>
</protein>
<dbReference type="PROSITE" id="PS00086">
    <property type="entry name" value="CYTOCHROME_P450"/>
    <property type="match status" value="1"/>
</dbReference>
<proteinExistence type="inferred from homology"/>
<dbReference type="PRINTS" id="PR00463">
    <property type="entry name" value="EP450I"/>
</dbReference>
<keyword evidence="8 11" id="KW-0503">Monooxygenase</keyword>
<comment type="caution">
    <text evidence="12">The sequence shown here is derived from an EMBL/GenBank/DDBJ whole genome shotgun (WGS) entry which is preliminary data.</text>
</comment>
<comment type="subcellular location">
    <subcellularLocation>
        <location evidence="1">Membrane</location>
        <topology evidence="1">Single-pass membrane protein</topology>
    </subcellularLocation>
</comment>
<keyword evidence="9" id="KW-0472">Membrane</keyword>
<reference evidence="12" key="2">
    <citation type="journal article" date="2022" name="Hortic Res">
        <title>The genome of Dioscorea zingiberensis sheds light on the biosynthesis, origin and evolution of the medicinally important diosgenin saponins.</title>
        <authorList>
            <person name="Li Y."/>
            <person name="Tan C."/>
            <person name="Li Z."/>
            <person name="Guo J."/>
            <person name="Li S."/>
            <person name="Chen X."/>
            <person name="Wang C."/>
            <person name="Dai X."/>
            <person name="Yang H."/>
            <person name="Song W."/>
            <person name="Hou L."/>
            <person name="Xu J."/>
            <person name="Tong Z."/>
            <person name="Xu A."/>
            <person name="Yuan X."/>
            <person name="Wang W."/>
            <person name="Yang Q."/>
            <person name="Chen L."/>
            <person name="Sun Z."/>
            <person name="Wang K."/>
            <person name="Pan B."/>
            <person name="Chen J."/>
            <person name="Bao Y."/>
            <person name="Liu F."/>
            <person name="Qi X."/>
            <person name="Gang D.R."/>
            <person name="Wen J."/>
            <person name="Li J."/>
        </authorList>
    </citation>
    <scope>NUCLEOTIDE SEQUENCE</scope>
    <source>
        <strain evidence="12">Dzin_1.0</strain>
    </source>
</reference>
<evidence type="ECO:0000256" key="4">
    <source>
        <dbReference type="ARBA" id="ARBA00022723"/>
    </source>
</evidence>
<dbReference type="GO" id="GO:0016020">
    <property type="term" value="C:membrane"/>
    <property type="evidence" value="ECO:0007669"/>
    <property type="project" value="UniProtKB-SubCell"/>
</dbReference>
<keyword evidence="4 10" id="KW-0479">Metal-binding</keyword>
<evidence type="ECO:0000256" key="8">
    <source>
        <dbReference type="ARBA" id="ARBA00023033"/>
    </source>
</evidence>
<evidence type="ECO:0008006" key="14">
    <source>
        <dbReference type="Google" id="ProtNLM"/>
    </source>
</evidence>
<dbReference type="PANTHER" id="PTHR24298:SF800">
    <property type="entry name" value="CYTOCHROME P450 89A2-RELATED"/>
    <property type="match status" value="1"/>
</dbReference>
<evidence type="ECO:0000256" key="6">
    <source>
        <dbReference type="ARBA" id="ARBA00023002"/>
    </source>
</evidence>
<dbReference type="SUPFAM" id="SSF48264">
    <property type="entry name" value="Cytochrome P450"/>
    <property type="match status" value="1"/>
</dbReference>
<keyword evidence="13" id="KW-1185">Reference proteome</keyword>
<evidence type="ECO:0000256" key="3">
    <source>
        <dbReference type="ARBA" id="ARBA00022692"/>
    </source>
</evidence>
<dbReference type="InterPro" id="IPR036396">
    <property type="entry name" value="Cyt_P450_sf"/>
</dbReference>
<dbReference type="PRINTS" id="PR00385">
    <property type="entry name" value="P450"/>
</dbReference>
<gene>
    <name evidence="12" type="ORF">J5N97_021956</name>
</gene>
<dbReference type="AlphaFoldDB" id="A0A9D5HA67"/>
<dbReference type="CDD" id="cd11075">
    <property type="entry name" value="CYP77_89"/>
    <property type="match status" value="1"/>
</dbReference>
<dbReference type="FunFam" id="1.10.630.10:FF:000012">
    <property type="entry name" value="Cytochrome P450 family protein"/>
    <property type="match status" value="1"/>
</dbReference>
<comment type="similarity">
    <text evidence="11">Belongs to the cytochrome P450 family.</text>
</comment>
<dbReference type="GO" id="GO:0005506">
    <property type="term" value="F:iron ion binding"/>
    <property type="evidence" value="ECO:0007669"/>
    <property type="project" value="InterPro"/>
</dbReference>
<keyword evidence="7 10" id="KW-0408">Iron</keyword>
<dbReference type="EMBL" id="JAGGNH010000006">
    <property type="protein sequence ID" value="KAJ0969079.1"/>
    <property type="molecule type" value="Genomic_DNA"/>
</dbReference>
<dbReference type="Pfam" id="PF00067">
    <property type="entry name" value="p450"/>
    <property type="match status" value="1"/>
</dbReference>
<dbReference type="GO" id="GO:0016709">
    <property type="term" value="F:oxidoreductase activity, acting on paired donors, with incorporation or reduction of molecular oxygen, NAD(P)H as one donor, and incorporation of one atom of oxygen"/>
    <property type="evidence" value="ECO:0007669"/>
    <property type="project" value="TreeGrafter"/>
</dbReference>
<evidence type="ECO:0000313" key="13">
    <source>
        <dbReference type="Proteomes" id="UP001085076"/>
    </source>
</evidence>
<evidence type="ECO:0000256" key="2">
    <source>
        <dbReference type="ARBA" id="ARBA00022617"/>
    </source>
</evidence>
<feature type="binding site" description="axial binding residue" evidence="10">
    <location>
        <position position="449"/>
    </location>
    <ligand>
        <name>heme</name>
        <dbReference type="ChEBI" id="CHEBI:30413"/>
    </ligand>
    <ligandPart>
        <name>Fe</name>
        <dbReference type="ChEBI" id="CHEBI:18248"/>
    </ligandPart>
</feature>
<evidence type="ECO:0000256" key="1">
    <source>
        <dbReference type="ARBA" id="ARBA00004167"/>
    </source>
</evidence>
<evidence type="ECO:0000313" key="12">
    <source>
        <dbReference type="EMBL" id="KAJ0969079.1"/>
    </source>
</evidence>
<name>A0A9D5HA67_9LILI</name>
<evidence type="ECO:0000256" key="7">
    <source>
        <dbReference type="ARBA" id="ARBA00023004"/>
    </source>
</evidence>
<evidence type="ECO:0000256" key="11">
    <source>
        <dbReference type="RuleBase" id="RU000461"/>
    </source>
</evidence>
<dbReference type="PANTHER" id="PTHR24298">
    <property type="entry name" value="FLAVONOID 3'-MONOOXYGENASE-RELATED"/>
    <property type="match status" value="1"/>
</dbReference>
<sequence>MELWLFILITISFFITFLFFFKSSNPKNTKKLPPGPLFIPILGSLLWLRGTPSHFQSILHDLHTKYGPIFTVHVGSHPFIYILDRSLAHKLLIEHGAVFSDRPPPRPAARFPGMNQLTISRSPYGPLWRLLRRNLISEILHPSRVKLFAPARQWVLDLLLSKLHLQSSSGVVAPMDSFRFAMFSLLVLMCFGEKLGEDAIKDIDSAQRDLILHLNKLELFNIAPSITKHLFRRRWKTVFELRRRLRDLFTPLITSRKQHKIKNSDINDHQRFIHSYLDSLLHINLQEEGGRKLSDEELVSLCSEFLNAGTATTATALEWIMANVVKYPNVQAKMREEIERVARDGSEVIKEEELQRMVYVKAVVMEGLRRHPPVHLVLPHAVTEEIVVDGYVIPKNVTINFGVAEMGWDEKVWEKPMEFTPERFVEEGVDVTGCREIKMMPFGVGRRICPGLGLAVLHLEYFVANLVREFEWRGVEGEEVDLAEKPGGLVAMKHALRVHLVPRGSARVM</sequence>
<keyword evidence="2 10" id="KW-0349">Heme</keyword>
<dbReference type="InterPro" id="IPR051103">
    <property type="entry name" value="Plant_metabolite_P450s"/>
</dbReference>
<dbReference type="Proteomes" id="UP001085076">
    <property type="component" value="Miscellaneous, Linkage group lg06"/>
</dbReference>